<evidence type="ECO:0000256" key="2">
    <source>
        <dbReference type="ARBA" id="ARBA00023285"/>
    </source>
</evidence>
<dbReference type="InterPro" id="IPR003759">
    <property type="entry name" value="Cbl-bd_cap"/>
</dbReference>
<sequence length="348" mass="36612">MSVDTIGPGLDRPGLSDEYLGLLGDGDEYGAVELALGLLGAGVPPERILLDLIAPTQAKVGELWAANAWSVAREHAATAISERVVAAVAARTNRRPGRGRLTVACTDGEWHALPVRILAEVLRLRGWQVDFLGANVPGPHLITHLHQTGSDVVALSCTLPTRLPRAHAAITACQAVGVPVIAGGAGFGRHGRHALLLGADAWAATAEEAADRLEHDWPPAASGDPHSRPFLGDDEYTEVVRGRGEFLAVALGRLAAAYPEALAYDERQRDATLEDYGHIADFLAAALYVDDPDVFTDFIGWTAAVLTARGVPPAALSVGLEAYRAQLRHYPRASAILQAGIAAVDAAG</sequence>
<dbReference type="GO" id="GO:0008705">
    <property type="term" value="F:methionine synthase activity"/>
    <property type="evidence" value="ECO:0007669"/>
    <property type="project" value="TreeGrafter"/>
</dbReference>
<dbReference type="Gene3D" id="3.40.50.280">
    <property type="entry name" value="Cobalamin-binding domain"/>
    <property type="match status" value="1"/>
</dbReference>
<dbReference type="GO" id="GO:0050667">
    <property type="term" value="P:homocysteine metabolic process"/>
    <property type="evidence" value="ECO:0007669"/>
    <property type="project" value="TreeGrafter"/>
</dbReference>
<accession>A0A8J3YAY1</accession>
<organism evidence="4 5">
    <name type="scientific">Spirilliplanes yamanashiensis</name>
    <dbReference type="NCBI Taxonomy" id="42233"/>
    <lineage>
        <taxon>Bacteria</taxon>
        <taxon>Bacillati</taxon>
        <taxon>Actinomycetota</taxon>
        <taxon>Actinomycetes</taxon>
        <taxon>Micromonosporales</taxon>
        <taxon>Micromonosporaceae</taxon>
        <taxon>Spirilliplanes</taxon>
    </lineage>
</organism>
<dbReference type="GO" id="GO:0031419">
    <property type="term" value="F:cobalamin binding"/>
    <property type="evidence" value="ECO:0007669"/>
    <property type="project" value="InterPro"/>
</dbReference>
<evidence type="ECO:0000259" key="3">
    <source>
        <dbReference type="PROSITE" id="PS51332"/>
    </source>
</evidence>
<protein>
    <submittedName>
        <fullName evidence="4">Cobalamin-binding protein</fullName>
    </submittedName>
</protein>
<comment type="caution">
    <text evidence="4">The sequence shown here is derived from an EMBL/GenBank/DDBJ whole genome shotgun (WGS) entry which is preliminary data.</text>
</comment>
<dbReference type="InterPro" id="IPR006158">
    <property type="entry name" value="Cobalamin-bd"/>
</dbReference>
<evidence type="ECO:0000313" key="5">
    <source>
        <dbReference type="Proteomes" id="UP000652013"/>
    </source>
</evidence>
<feature type="domain" description="B12-binding" evidence="3">
    <location>
        <begin position="98"/>
        <end position="224"/>
    </location>
</feature>
<dbReference type="InterPro" id="IPR036724">
    <property type="entry name" value="Cobalamin-bd_sf"/>
</dbReference>
<keyword evidence="5" id="KW-1185">Reference proteome</keyword>
<dbReference type="PROSITE" id="PS51332">
    <property type="entry name" value="B12_BINDING"/>
    <property type="match status" value="1"/>
</dbReference>
<dbReference type="InterPro" id="IPR050554">
    <property type="entry name" value="Met_Synthase/Corrinoid"/>
</dbReference>
<dbReference type="EMBL" id="BOOY01000028">
    <property type="protein sequence ID" value="GIJ04554.1"/>
    <property type="molecule type" value="Genomic_DNA"/>
</dbReference>
<dbReference type="Pfam" id="PF02607">
    <property type="entry name" value="B12-binding_2"/>
    <property type="match status" value="1"/>
</dbReference>
<evidence type="ECO:0000313" key="4">
    <source>
        <dbReference type="EMBL" id="GIJ04554.1"/>
    </source>
</evidence>
<name>A0A8J3YAY1_9ACTN</name>
<dbReference type="GO" id="GO:0046653">
    <property type="term" value="P:tetrahydrofolate metabolic process"/>
    <property type="evidence" value="ECO:0007669"/>
    <property type="project" value="TreeGrafter"/>
</dbReference>
<dbReference type="CDD" id="cd02065">
    <property type="entry name" value="B12-binding_like"/>
    <property type="match status" value="1"/>
</dbReference>
<evidence type="ECO:0000256" key="1">
    <source>
        <dbReference type="ARBA" id="ARBA00022723"/>
    </source>
</evidence>
<dbReference type="AlphaFoldDB" id="A0A8J3YAY1"/>
<dbReference type="RefSeq" id="WP_203939783.1">
    <property type="nucleotide sequence ID" value="NZ_BAAAGJ010000005.1"/>
</dbReference>
<dbReference type="Gene3D" id="1.10.1240.10">
    <property type="entry name" value="Methionine synthase domain"/>
    <property type="match status" value="1"/>
</dbReference>
<dbReference type="PANTHER" id="PTHR45833:SF1">
    <property type="entry name" value="METHIONINE SYNTHASE"/>
    <property type="match status" value="1"/>
</dbReference>
<dbReference type="Proteomes" id="UP000652013">
    <property type="component" value="Unassembled WGS sequence"/>
</dbReference>
<reference evidence="4" key="1">
    <citation type="submission" date="2021-01" db="EMBL/GenBank/DDBJ databases">
        <title>Whole genome shotgun sequence of Spirilliplanes yamanashiensis NBRC 15828.</title>
        <authorList>
            <person name="Komaki H."/>
            <person name="Tamura T."/>
        </authorList>
    </citation>
    <scope>NUCLEOTIDE SEQUENCE</scope>
    <source>
        <strain evidence="4">NBRC 15828</strain>
    </source>
</reference>
<dbReference type="GO" id="GO:0046872">
    <property type="term" value="F:metal ion binding"/>
    <property type="evidence" value="ECO:0007669"/>
    <property type="project" value="UniProtKB-KW"/>
</dbReference>
<dbReference type="PANTHER" id="PTHR45833">
    <property type="entry name" value="METHIONINE SYNTHASE"/>
    <property type="match status" value="1"/>
</dbReference>
<proteinExistence type="predicted"/>
<keyword evidence="2" id="KW-0170">Cobalt</keyword>
<dbReference type="Pfam" id="PF02310">
    <property type="entry name" value="B12-binding"/>
    <property type="match status" value="1"/>
</dbReference>
<gene>
    <name evidence="4" type="ORF">Sya03_39060</name>
</gene>
<dbReference type="GO" id="GO:0005829">
    <property type="term" value="C:cytosol"/>
    <property type="evidence" value="ECO:0007669"/>
    <property type="project" value="TreeGrafter"/>
</dbReference>
<dbReference type="SUPFAM" id="SSF52242">
    <property type="entry name" value="Cobalamin (vitamin B12)-binding domain"/>
    <property type="match status" value="1"/>
</dbReference>
<keyword evidence="1" id="KW-0479">Metal-binding</keyword>
<dbReference type="InterPro" id="IPR036594">
    <property type="entry name" value="Meth_synthase_dom"/>
</dbReference>